<evidence type="ECO:0000256" key="1">
    <source>
        <dbReference type="ARBA" id="ARBA00006328"/>
    </source>
</evidence>
<evidence type="ECO:0000256" key="3">
    <source>
        <dbReference type="ARBA" id="ARBA00023002"/>
    </source>
</evidence>
<evidence type="ECO:0000256" key="2">
    <source>
        <dbReference type="ARBA" id="ARBA00022857"/>
    </source>
</evidence>
<evidence type="ECO:0000313" key="6">
    <source>
        <dbReference type="Proteomes" id="UP001583193"/>
    </source>
</evidence>
<evidence type="ECO:0000259" key="4">
    <source>
        <dbReference type="Pfam" id="PF05368"/>
    </source>
</evidence>
<dbReference type="Pfam" id="PF05368">
    <property type="entry name" value="NmrA"/>
    <property type="match status" value="1"/>
</dbReference>
<dbReference type="InterPro" id="IPR036291">
    <property type="entry name" value="NAD(P)-bd_dom_sf"/>
</dbReference>
<comment type="similarity">
    <text evidence="1">Belongs to the NmrA-type oxidoreductase family.</text>
</comment>
<gene>
    <name evidence="5" type="ORF">Plec18167_001377</name>
</gene>
<dbReference type="Gene3D" id="3.40.50.720">
    <property type="entry name" value="NAD(P)-binding Rossmann-like Domain"/>
    <property type="match status" value="1"/>
</dbReference>
<dbReference type="PANTHER" id="PTHR42748:SF30">
    <property type="entry name" value="NMRA-LIKE DOMAIN-CONTAINING PROTEIN"/>
    <property type="match status" value="1"/>
</dbReference>
<accession>A0ABR3YD39</accession>
<comment type="caution">
    <text evidence="5">The sequence shown here is derived from an EMBL/GenBank/DDBJ whole genome shotgun (WGS) entry which is preliminary data.</text>
</comment>
<dbReference type="PANTHER" id="PTHR42748">
    <property type="entry name" value="NITROGEN METABOLITE REPRESSION PROTEIN NMRA FAMILY MEMBER"/>
    <property type="match status" value="1"/>
</dbReference>
<dbReference type="CDD" id="cd05251">
    <property type="entry name" value="NmrA_like_SDR_a"/>
    <property type="match status" value="1"/>
</dbReference>
<dbReference type="EMBL" id="JAVDPF010000002">
    <property type="protein sequence ID" value="KAL1885881.1"/>
    <property type="molecule type" value="Genomic_DNA"/>
</dbReference>
<keyword evidence="6" id="KW-1185">Reference proteome</keyword>
<evidence type="ECO:0000313" key="5">
    <source>
        <dbReference type="EMBL" id="KAL1885881.1"/>
    </source>
</evidence>
<reference evidence="5 6" key="1">
    <citation type="journal article" date="2024" name="IMA Fungus">
        <title>IMA Genome - F19 : A genome assembly and annotation guide to empower mycologists, including annotated draft genome sequences of Ceratocystis pirilliformis, Diaporthe australafricana, Fusarium ophioides, Paecilomyces lecythidis, and Sporothrix stenoceras.</title>
        <authorList>
            <person name="Aylward J."/>
            <person name="Wilson A.M."/>
            <person name="Visagie C.M."/>
            <person name="Spraker J."/>
            <person name="Barnes I."/>
            <person name="Buitendag C."/>
            <person name="Ceriani C."/>
            <person name="Del Mar Angel L."/>
            <person name="du Plessis D."/>
            <person name="Fuchs T."/>
            <person name="Gasser K."/>
            <person name="Kramer D."/>
            <person name="Li W."/>
            <person name="Munsamy K."/>
            <person name="Piso A."/>
            <person name="Price J.L."/>
            <person name="Sonnekus B."/>
            <person name="Thomas C."/>
            <person name="van der Nest A."/>
            <person name="van Dijk A."/>
            <person name="van Heerden A."/>
            <person name="van Vuuren N."/>
            <person name="Yilmaz N."/>
            <person name="Duong T.A."/>
            <person name="van der Merwe N.A."/>
            <person name="Wingfield M.J."/>
            <person name="Wingfield B.D."/>
        </authorList>
    </citation>
    <scope>NUCLEOTIDE SEQUENCE [LARGE SCALE GENOMIC DNA]</scope>
    <source>
        <strain evidence="5 6">CMW 18167</strain>
    </source>
</reference>
<organism evidence="5 6">
    <name type="scientific">Paecilomyces lecythidis</name>
    <dbReference type="NCBI Taxonomy" id="3004212"/>
    <lineage>
        <taxon>Eukaryota</taxon>
        <taxon>Fungi</taxon>
        <taxon>Dikarya</taxon>
        <taxon>Ascomycota</taxon>
        <taxon>Pezizomycotina</taxon>
        <taxon>Eurotiomycetes</taxon>
        <taxon>Eurotiomycetidae</taxon>
        <taxon>Eurotiales</taxon>
        <taxon>Thermoascaceae</taxon>
        <taxon>Paecilomyces</taxon>
    </lineage>
</organism>
<sequence length="311" mass="34425">MTSQAIFVCGATGTQGGAVTRHLLEHGGYTVHSISRSPESPAAKSLQSLGVKLFRGDFNDKDSVRDSIKNCTGLFLNFMPDLNNLQLEVEHAKDILSLAKEAGVRHVIYSSGLSVKEPQRHKYWDPNSFTATVLLSKQAIENEVRTAGFEYWTILRPGYFMSNLLPPLVRMYPGLIEHGRWTTALTPETKLALVDPDDIGRFAAAAFSDPARFNKHEIPLSSELLGVQEIITALSRTSGKHLEAVFIPQEEVEAQAPTNPFISGQLAMRDMDQFVDDGLTRSYGLPLGTFEQFLEREKERVVNAYAGVSAR</sequence>
<keyword evidence="3" id="KW-0560">Oxidoreductase</keyword>
<name>A0ABR3YD39_9EURO</name>
<dbReference type="Proteomes" id="UP001583193">
    <property type="component" value="Unassembled WGS sequence"/>
</dbReference>
<dbReference type="InterPro" id="IPR051164">
    <property type="entry name" value="NmrA-like_oxidored"/>
</dbReference>
<dbReference type="Gene3D" id="3.90.25.10">
    <property type="entry name" value="UDP-galactose 4-epimerase, domain 1"/>
    <property type="match status" value="1"/>
</dbReference>
<dbReference type="InterPro" id="IPR008030">
    <property type="entry name" value="NmrA-like"/>
</dbReference>
<keyword evidence="2" id="KW-0521">NADP</keyword>
<protein>
    <recommendedName>
        <fullName evidence="4">NmrA-like domain-containing protein</fullName>
    </recommendedName>
</protein>
<feature type="domain" description="NmrA-like" evidence="4">
    <location>
        <begin position="3"/>
        <end position="274"/>
    </location>
</feature>
<dbReference type="SUPFAM" id="SSF51735">
    <property type="entry name" value="NAD(P)-binding Rossmann-fold domains"/>
    <property type="match status" value="1"/>
</dbReference>
<proteinExistence type="inferred from homology"/>